<evidence type="ECO:0000256" key="1">
    <source>
        <dbReference type="ARBA" id="ARBA00001947"/>
    </source>
</evidence>
<dbReference type="PROSITE" id="PS52035">
    <property type="entry name" value="PEPTIDASE_M14"/>
    <property type="match status" value="1"/>
</dbReference>
<evidence type="ECO:0000313" key="16">
    <source>
        <dbReference type="EnsemblMetazoa" id="GAUT041667-PA"/>
    </source>
</evidence>
<dbReference type="Proteomes" id="UP000078200">
    <property type="component" value="Unassembled WGS sequence"/>
</dbReference>
<proteinExistence type="inferred from homology"/>
<evidence type="ECO:0000256" key="12">
    <source>
        <dbReference type="ARBA" id="ARBA00057299"/>
    </source>
</evidence>
<dbReference type="EnsemblMetazoa" id="GAUT041667-RA">
    <property type="protein sequence ID" value="GAUT041667-PA"/>
    <property type="gene ID" value="GAUT041667"/>
</dbReference>
<keyword evidence="17" id="KW-1185">Reference proteome</keyword>
<keyword evidence="7" id="KW-0479">Metal-binding</keyword>
<evidence type="ECO:0000256" key="10">
    <source>
        <dbReference type="ARBA" id="ARBA00023049"/>
    </source>
</evidence>
<keyword evidence="5" id="KW-0121">Carboxypeptidase</keyword>
<evidence type="ECO:0000256" key="11">
    <source>
        <dbReference type="ARBA" id="ARBA00023157"/>
    </source>
</evidence>
<evidence type="ECO:0000256" key="5">
    <source>
        <dbReference type="ARBA" id="ARBA00022645"/>
    </source>
</evidence>
<evidence type="ECO:0000313" key="17">
    <source>
        <dbReference type="Proteomes" id="UP000078200"/>
    </source>
</evidence>
<dbReference type="AlphaFoldDB" id="A0A1A9VMH1"/>
<dbReference type="GO" id="GO:0004181">
    <property type="term" value="F:metallocarboxypeptidase activity"/>
    <property type="evidence" value="ECO:0007669"/>
    <property type="project" value="InterPro"/>
</dbReference>
<dbReference type="CDD" id="cd03860">
    <property type="entry name" value="M14_CP_A-B_like"/>
    <property type="match status" value="1"/>
</dbReference>
<dbReference type="GO" id="GO:0005615">
    <property type="term" value="C:extracellular space"/>
    <property type="evidence" value="ECO:0007669"/>
    <property type="project" value="TreeGrafter"/>
</dbReference>
<dbReference type="GO" id="GO:0008270">
    <property type="term" value="F:zinc ion binding"/>
    <property type="evidence" value="ECO:0007669"/>
    <property type="project" value="InterPro"/>
</dbReference>
<keyword evidence="8" id="KW-0378">Hydrolase</keyword>
<evidence type="ECO:0000256" key="3">
    <source>
        <dbReference type="ARBA" id="ARBA00005988"/>
    </source>
</evidence>
<evidence type="ECO:0000256" key="14">
    <source>
        <dbReference type="SAM" id="SignalP"/>
    </source>
</evidence>
<dbReference type="FunFam" id="3.40.630.10:FF:000040">
    <property type="entry name" value="zinc carboxypeptidase"/>
    <property type="match status" value="1"/>
</dbReference>
<evidence type="ECO:0000256" key="8">
    <source>
        <dbReference type="ARBA" id="ARBA00022801"/>
    </source>
</evidence>
<evidence type="ECO:0000256" key="13">
    <source>
        <dbReference type="PROSITE-ProRule" id="PRU01379"/>
    </source>
</evidence>
<dbReference type="SUPFAM" id="SSF53187">
    <property type="entry name" value="Zn-dependent exopeptidases"/>
    <property type="match status" value="1"/>
</dbReference>
<feature type="active site" description="Proton donor/acceptor" evidence="13">
    <location>
        <position position="296"/>
    </location>
</feature>
<evidence type="ECO:0000256" key="4">
    <source>
        <dbReference type="ARBA" id="ARBA00022525"/>
    </source>
</evidence>
<evidence type="ECO:0000256" key="2">
    <source>
        <dbReference type="ARBA" id="ARBA00004613"/>
    </source>
</evidence>
<dbReference type="Gene3D" id="3.40.630.10">
    <property type="entry name" value="Zn peptidases"/>
    <property type="match status" value="1"/>
</dbReference>
<comment type="function">
    <text evidence="12">Involved in the digestion of the blood meal.</text>
</comment>
<name>A0A1A9VMH1_GLOAU</name>
<evidence type="ECO:0000256" key="9">
    <source>
        <dbReference type="ARBA" id="ARBA00022833"/>
    </source>
</evidence>
<dbReference type="STRING" id="7395.A0A1A9VMH1"/>
<evidence type="ECO:0000256" key="7">
    <source>
        <dbReference type="ARBA" id="ARBA00022723"/>
    </source>
</evidence>
<keyword evidence="14" id="KW-0732">Signal</keyword>
<feature type="chain" id="PRO_5008399494" description="Peptidase M14 domain-containing protein" evidence="14">
    <location>
        <begin position="21"/>
        <end position="380"/>
    </location>
</feature>
<dbReference type="PANTHER" id="PTHR11705">
    <property type="entry name" value="PROTEASE FAMILY M14 CARBOXYPEPTIDASE A,B"/>
    <property type="match status" value="1"/>
</dbReference>
<keyword evidence="10" id="KW-0482">Metalloprotease</keyword>
<dbReference type="PANTHER" id="PTHR11705:SF123">
    <property type="entry name" value="PEPTIDASE M14 CARBOXYPEPTIDASE A DOMAIN-CONTAINING PROTEIN-RELATED"/>
    <property type="match status" value="1"/>
</dbReference>
<accession>A0A1A9VMH1</accession>
<reference evidence="16" key="1">
    <citation type="submission" date="2020-05" db="UniProtKB">
        <authorList>
            <consortium name="EnsemblMetazoa"/>
        </authorList>
    </citation>
    <scope>IDENTIFICATION</scope>
    <source>
        <strain evidence="16">TTRI</strain>
    </source>
</reference>
<dbReference type="GO" id="GO:0006508">
    <property type="term" value="P:proteolysis"/>
    <property type="evidence" value="ECO:0007669"/>
    <property type="project" value="UniProtKB-KW"/>
</dbReference>
<evidence type="ECO:0000256" key="6">
    <source>
        <dbReference type="ARBA" id="ARBA00022670"/>
    </source>
</evidence>
<feature type="domain" description="Peptidase M14" evidence="15">
    <location>
        <begin position="29"/>
        <end position="330"/>
    </location>
</feature>
<protein>
    <recommendedName>
        <fullName evidence="15">Peptidase M14 domain-containing protein</fullName>
    </recommendedName>
</protein>
<keyword evidence="4" id="KW-0964">Secreted</keyword>
<dbReference type="InterPro" id="IPR000834">
    <property type="entry name" value="Peptidase_M14"/>
</dbReference>
<dbReference type="SMART" id="SM00631">
    <property type="entry name" value="Zn_pept"/>
    <property type="match status" value="1"/>
</dbReference>
<sequence length="380" mass="43943">MFIVRLLLLKSLIAFILVNANVVGLEWTQYHNLDEIYEWLSELERKFSPLVTVYTIGYSYENRPIKAIKISSRPGNQAIFMESNIHAIEWISSAASTCFVNKLLHSDDKTLQDLLLRYDWFLVPVMNPDGFTYTHEINRWWRKNRKPTGFSNETGPCYGTDLNRNFNYEWKRSGFPLNDPCDHWYHGSGPDTEPEVLALQNFINQFEDDYIRLYLAMHAYGNFVLLPYGHTSEVFPPNYDQMMRIAQGFADAAAIRYNTTFQCGASGLLNYSGYVSGDAKDWIYGVKNVPFAATIELRDNGRYGFLLPADQIAEVCTELTDGMLEKNENKLILAATRKGVKPNSRDNPKCQYRTEYQPRWRSQVFILRYSNEKLIEASKA</sequence>
<keyword evidence="9" id="KW-0862">Zinc</keyword>
<evidence type="ECO:0000259" key="15">
    <source>
        <dbReference type="PROSITE" id="PS52035"/>
    </source>
</evidence>
<comment type="similarity">
    <text evidence="3 13">Belongs to the peptidase M14 family.</text>
</comment>
<dbReference type="Pfam" id="PF00246">
    <property type="entry name" value="Peptidase_M14"/>
    <property type="match status" value="1"/>
</dbReference>
<dbReference type="VEuPathDB" id="VectorBase:GAUT041667"/>
<feature type="signal peptide" evidence="14">
    <location>
        <begin position="1"/>
        <end position="20"/>
    </location>
</feature>
<keyword evidence="11" id="KW-1015">Disulfide bond</keyword>
<comment type="subcellular location">
    <subcellularLocation>
        <location evidence="2">Secreted</location>
    </subcellularLocation>
</comment>
<organism evidence="16 17">
    <name type="scientific">Glossina austeni</name>
    <name type="common">Savannah tsetse fly</name>
    <dbReference type="NCBI Taxonomy" id="7395"/>
    <lineage>
        <taxon>Eukaryota</taxon>
        <taxon>Metazoa</taxon>
        <taxon>Ecdysozoa</taxon>
        <taxon>Arthropoda</taxon>
        <taxon>Hexapoda</taxon>
        <taxon>Insecta</taxon>
        <taxon>Pterygota</taxon>
        <taxon>Neoptera</taxon>
        <taxon>Endopterygota</taxon>
        <taxon>Diptera</taxon>
        <taxon>Brachycera</taxon>
        <taxon>Muscomorpha</taxon>
        <taxon>Hippoboscoidea</taxon>
        <taxon>Glossinidae</taxon>
        <taxon>Glossina</taxon>
    </lineage>
</organism>
<comment type="cofactor">
    <cofactor evidence="1">
        <name>Zn(2+)</name>
        <dbReference type="ChEBI" id="CHEBI:29105"/>
    </cofactor>
</comment>
<keyword evidence="6" id="KW-0645">Protease</keyword>
<dbReference type="PRINTS" id="PR00765">
    <property type="entry name" value="CRBOXYPTASEA"/>
</dbReference>